<protein>
    <submittedName>
        <fullName evidence="1">Uncharacterized protein</fullName>
    </submittedName>
</protein>
<dbReference type="RefSeq" id="WP_054469152.1">
    <property type="nucleotide sequence ID" value="NZ_CP159837.1"/>
</dbReference>
<proteinExistence type="predicted"/>
<dbReference type="AlphaFoldDB" id="A0AAU8J656"/>
<organism evidence="1">
    <name type="scientific">Planktothricoides raciborskii GIHE-MW2</name>
    <dbReference type="NCBI Taxonomy" id="2792601"/>
    <lineage>
        <taxon>Bacteria</taxon>
        <taxon>Bacillati</taxon>
        <taxon>Cyanobacteriota</taxon>
        <taxon>Cyanophyceae</taxon>
        <taxon>Oscillatoriophycideae</taxon>
        <taxon>Oscillatoriales</taxon>
        <taxon>Oscillatoriaceae</taxon>
        <taxon>Planktothricoides</taxon>
    </lineage>
</organism>
<evidence type="ECO:0000313" key="1">
    <source>
        <dbReference type="EMBL" id="XCM34636.1"/>
    </source>
</evidence>
<reference evidence="1" key="1">
    <citation type="submission" date="2024-07" db="EMBL/GenBank/DDBJ databases">
        <authorList>
            <person name="Kim Y.J."/>
            <person name="Jeong J.Y."/>
        </authorList>
    </citation>
    <scope>NUCLEOTIDE SEQUENCE</scope>
    <source>
        <strain evidence="1">GIHE-MW2</strain>
    </source>
</reference>
<dbReference type="EMBL" id="CP159837">
    <property type="protein sequence ID" value="XCM34636.1"/>
    <property type="molecule type" value="Genomic_DNA"/>
</dbReference>
<accession>A0AAU8J656</accession>
<sequence>MWLLKQIPAIFIFSACLGLNLNLSGIGAAHAQSSEPSEQIIAQATDSQAAPRRRIKPSFFEEERRPKFGFGDFLDSALNGVENAFGADDTTQIIQGIAFDTISIPVLQGIAGTLTVSDFKDNNIGTFLNTTLIGEGVNLSFTNSQPNSDQRTGTITVNGTVSSGSGTLTFNNEVRQYNAGFSNKGNDVSAVFLIVDPNDPSRSIFIQLPRTTVEGANDLNDDDDVVSGRASLSIGLPSDR</sequence>
<gene>
    <name evidence="1" type="ORF">ABWT76_003248</name>
</gene>
<name>A0AAU8J656_9CYAN</name>
<dbReference type="PROSITE" id="PS51257">
    <property type="entry name" value="PROKAR_LIPOPROTEIN"/>
    <property type="match status" value="1"/>
</dbReference>